<dbReference type="GO" id="GO:0043565">
    <property type="term" value="F:sequence-specific DNA binding"/>
    <property type="evidence" value="ECO:0007669"/>
    <property type="project" value="InterPro"/>
</dbReference>
<evidence type="ECO:0000313" key="1">
    <source>
        <dbReference type="EMBL" id="KKQ34652.1"/>
    </source>
</evidence>
<organism evidence="1 2">
    <name type="scientific">candidate division WS6 bacterium GW2011_GWA2_37_6</name>
    <dbReference type="NCBI Taxonomy" id="1619087"/>
    <lineage>
        <taxon>Bacteria</taxon>
        <taxon>Candidatus Dojkabacteria</taxon>
    </lineage>
</organism>
<accession>A0A0G0GX66</accession>
<dbReference type="PANTHER" id="PTHR40080:SF1">
    <property type="entry name" value="TRPR-LIKE PROTEIN YERC_YECD"/>
    <property type="match status" value="1"/>
</dbReference>
<evidence type="ECO:0000313" key="2">
    <source>
        <dbReference type="Proteomes" id="UP000034852"/>
    </source>
</evidence>
<dbReference type="AlphaFoldDB" id="A0A0G0GX66"/>
<dbReference type="InterPro" id="IPR038116">
    <property type="entry name" value="TrpR-like_sf"/>
</dbReference>
<comment type="caution">
    <text evidence="1">The sequence shown here is derived from an EMBL/GenBank/DDBJ whole genome shotgun (WGS) entry which is preliminary data.</text>
</comment>
<dbReference type="SUPFAM" id="SSF48295">
    <property type="entry name" value="TrpR-like"/>
    <property type="match status" value="1"/>
</dbReference>
<protein>
    <submittedName>
        <fullName evidence="1">TrpR-like protein YerC/YecD</fullName>
    </submittedName>
</protein>
<dbReference type="PANTHER" id="PTHR40080">
    <property type="entry name" value="LMO1763 PROTEIN"/>
    <property type="match status" value="1"/>
</dbReference>
<dbReference type="PIRSF" id="PIRSF012508">
    <property type="entry name" value="YerC"/>
    <property type="match status" value="1"/>
</dbReference>
<dbReference type="InterPro" id="IPR013368">
    <property type="entry name" value="YecD_YerC"/>
</dbReference>
<dbReference type="NCBIfam" id="TIGR02531">
    <property type="entry name" value="yecD_yerC"/>
    <property type="match status" value="1"/>
</dbReference>
<dbReference type="Proteomes" id="UP000034852">
    <property type="component" value="Unassembled WGS sequence"/>
</dbReference>
<dbReference type="EMBL" id="LBTH01000051">
    <property type="protein sequence ID" value="KKQ34652.1"/>
    <property type="molecule type" value="Genomic_DNA"/>
</dbReference>
<dbReference type="Gene3D" id="1.10.1270.10">
    <property type="entry name" value="TrpR-like"/>
    <property type="match status" value="1"/>
</dbReference>
<gene>
    <name evidence="1" type="ORF">US52_C0051G0004</name>
</gene>
<sequence length="100" mass="11692">MNTEFNWKNKDSDNLFKGVLALESIEDCERFFRDLMTEQEIEVFTARFKTALMLDKKISYRKISKETGMSTATVTRVNNWLERGMGGYTSRSTFKLIPSF</sequence>
<name>A0A0G0GX66_9BACT</name>
<dbReference type="InterPro" id="IPR000831">
    <property type="entry name" value="Trp_repress"/>
</dbReference>
<dbReference type="Pfam" id="PF01371">
    <property type="entry name" value="Trp_repressor"/>
    <property type="match status" value="1"/>
</dbReference>
<reference evidence="1 2" key="1">
    <citation type="journal article" date="2015" name="Nature">
        <title>rRNA introns, odd ribosomes, and small enigmatic genomes across a large radiation of phyla.</title>
        <authorList>
            <person name="Brown C.T."/>
            <person name="Hug L.A."/>
            <person name="Thomas B.C."/>
            <person name="Sharon I."/>
            <person name="Castelle C.J."/>
            <person name="Singh A."/>
            <person name="Wilkins M.J."/>
            <person name="Williams K.H."/>
            <person name="Banfield J.F."/>
        </authorList>
    </citation>
    <scope>NUCLEOTIDE SEQUENCE [LARGE SCALE GENOMIC DNA]</scope>
</reference>
<dbReference type="GO" id="GO:0003700">
    <property type="term" value="F:DNA-binding transcription factor activity"/>
    <property type="evidence" value="ECO:0007669"/>
    <property type="project" value="InterPro"/>
</dbReference>
<dbReference type="InterPro" id="IPR010921">
    <property type="entry name" value="Trp_repressor/repl_initiator"/>
</dbReference>
<proteinExistence type="predicted"/>